<gene>
    <name evidence="2" type="ORF">MYCIT1_LOCUS5138</name>
</gene>
<keyword evidence="3" id="KW-1185">Reference proteome</keyword>
<comment type="caution">
    <text evidence="2">The sequence shown here is derived from an EMBL/GenBank/DDBJ whole genome shotgun (WGS) entry which is preliminary data.</text>
</comment>
<feature type="chain" id="PRO_5042085701" evidence="1">
    <location>
        <begin position="18"/>
        <end position="330"/>
    </location>
</feature>
<name>A0AAD2GW41_9AGAR</name>
<dbReference type="InterPro" id="IPR029167">
    <property type="entry name" value="Mug117"/>
</dbReference>
<accession>A0AAD2GW41</accession>
<organism evidence="2 3">
    <name type="scientific">Mycena citricolor</name>
    <dbReference type="NCBI Taxonomy" id="2018698"/>
    <lineage>
        <taxon>Eukaryota</taxon>
        <taxon>Fungi</taxon>
        <taxon>Dikarya</taxon>
        <taxon>Basidiomycota</taxon>
        <taxon>Agaricomycotina</taxon>
        <taxon>Agaricomycetes</taxon>
        <taxon>Agaricomycetidae</taxon>
        <taxon>Agaricales</taxon>
        <taxon>Marasmiineae</taxon>
        <taxon>Mycenaceae</taxon>
        <taxon>Mycena</taxon>
    </lineage>
</organism>
<protein>
    <submittedName>
        <fullName evidence="2">Uncharacterized protein</fullName>
    </submittedName>
</protein>
<dbReference type="AlphaFoldDB" id="A0AAD2GW41"/>
<evidence type="ECO:0000256" key="1">
    <source>
        <dbReference type="SAM" id="SignalP"/>
    </source>
</evidence>
<sequence length="330" mass="34280">MLNAVLLVTSFATLALGQTVPFVDPRLNGGSMLTLQNEPLNIIVSAASSPDALSPRGILNFGNALGYGDDCLHIHLGGPQAANLGDGNNWVNQTQIMREDFGLALGTCLGKYRFSQIPSRCSSFAETLVGGNHYRAFIQNGTGADTGALFLAASKEEPIAQGHNIIPDGYDIGRDEVVSAATAGVVSFDGVQYTTTAEYVTGLLPVGAAGINHNISIDGRVAVMTIEASVIGSDLNCKGSSLCSILSASDCSAAQAKINNSTIYRTDGTAALTGVCSGHCGIFVQGTDCRYYGDTMLQAVAALHGNSCQKCGSKRFADGCEITINYVSSC</sequence>
<keyword evidence="1" id="KW-0732">Signal</keyword>
<evidence type="ECO:0000313" key="3">
    <source>
        <dbReference type="Proteomes" id="UP001295794"/>
    </source>
</evidence>
<dbReference type="GO" id="GO:0005576">
    <property type="term" value="C:extracellular region"/>
    <property type="evidence" value="ECO:0007669"/>
    <property type="project" value="InterPro"/>
</dbReference>
<reference evidence="2" key="1">
    <citation type="submission" date="2023-11" db="EMBL/GenBank/DDBJ databases">
        <authorList>
            <person name="De Vega J J."/>
            <person name="De Vega J J."/>
        </authorList>
    </citation>
    <scope>NUCLEOTIDE SEQUENCE</scope>
</reference>
<dbReference type="SUPFAM" id="SSF55221">
    <property type="entry name" value="Yeast killer toxins"/>
    <property type="match status" value="1"/>
</dbReference>
<evidence type="ECO:0000313" key="2">
    <source>
        <dbReference type="EMBL" id="CAK5264721.1"/>
    </source>
</evidence>
<dbReference type="Proteomes" id="UP001295794">
    <property type="component" value="Unassembled WGS sequence"/>
</dbReference>
<dbReference type="EMBL" id="CAVNYO010000068">
    <property type="protein sequence ID" value="CAK5264721.1"/>
    <property type="molecule type" value="Genomic_DNA"/>
</dbReference>
<proteinExistence type="predicted"/>
<dbReference type="InterPro" id="IPR011329">
    <property type="entry name" value="Killer_tox_Kp4/SMK"/>
</dbReference>
<dbReference type="Gene3D" id="3.30.430.10">
    <property type="entry name" value="Killer Toxin P4, subunit A"/>
    <property type="match status" value="1"/>
</dbReference>
<feature type="signal peptide" evidence="1">
    <location>
        <begin position="1"/>
        <end position="17"/>
    </location>
</feature>
<dbReference type="Pfam" id="PF15474">
    <property type="entry name" value="MU117"/>
    <property type="match status" value="1"/>
</dbReference>